<reference evidence="1 2" key="1">
    <citation type="submission" date="2019-04" db="EMBL/GenBank/DDBJ databases">
        <title>Fungal friends and foes A comparative genomics study of 23 Aspergillus species from section Flavi.</title>
        <authorList>
            <consortium name="DOE Joint Genome Institute"/>
            <person name="Kjaerbolling I."/>
            <person name="Vesth T.C."/>
            <person name="Frisvad J.C."/>
            <person name="Nybo J.L."/>
            <person name="Theobald S."/>
            <person name="Kildgaard S."/>
            <person name="Petersen T.I."/>
            <person name="Kuo A."/>
            <person name="Sato A."/>
            <person name="Lyhne E.K."/>
            <person name="Kogle M.E."/>
            <person name="Wiebenga A."/>
            <person name="Kun R.S."/>
            <person name="Lubbers R.J."/>
            <person name="Makela M.R."/>
            <person name="Barry K."/>
            <person name="Chovatia M."/>
            <person name="Clum A."/>
            <person name="Daum C."/>
            <person name="Haridas S."/>
            <person name="He G."/>
            <person name="LaButti K."/>
            <person name="Lipzen A."/>
            <person name="Mondo S."/>
            <person name="Pangilinan J."/>
            <person name="Riley R."/>
            <person name="Salamov A."/>
            <person name="Simmons B.A."/>
            <person name="Magnuson J.K."/>
            <person name="Henrissat B."/>
            <person name="Mortensen U.H."/>
            <person name="Larsen T.O."/>
            <person name="De vries R.P."/>
            <person name="Grigoriev I.V."/>
            <person name="Machida M."/>
            <person name="Baker S.E."/>
            <person name="Andersen M.R."/>
        </authorList>
    </citation>
    <scope>NUCLEOTIDE SEQUENCE [LARGE SCALE GENOMIC DNA]</scope>
    <source>
        <strain evidence="1 2">CBS 117635</strain>
    </source>
</reference>
<dbReference type="AlphaFoldDB" id="A0A5N6IXX7"/>
<dbReference type="EMBL" id="ML732825">
    <property type="protein sequence ID" value="KAB8270770.1"/>
    <property type="molecule type" value="Genomic_DNA"/>
</dbReference>
<proteinExistence type="predicted"/>
<protein>
    <submittedName>
        <fullName evidence="1">Uncharacterized protein</fullName>
    </submittedName>
</protein>
<organism evidence="1 2">
    <name type="scientific">Aspergillus minisclerotigenes</name>
    <dbReference type="NCBI Taxonomy" id="656917"/>
    <lineage>
        <taxon>Eukaryota</taxon>
        <taxon>Fungi</taxon>
        <taxon>Dikarya</taxon>
        <taxon>Ascomycota</taxon>
        <taxon>Pezizomycotina</taxon>
        <taxon>Eurotiomycetes</taxon>
        <taxon>Eurotiomycetidae</taxon>
        <taxon>Eurotiales</taxon>
        <taxon>Aspergillaceae</taxon>
        <taxon>Aspergillus</taxon>
        <taxon>Aspergillus subgen. Circumdati</taxon>
    </lineage>
</organism>
<evidence type="ECO:0000313" key="2">
    <source>
        <dbReference type="Proteomes" id="UP000326289"/>
    </source>
</evidence>
<evidence type="ECO:0000313" key="1">
    <source>
        <dbReference type="EMBL" id="KAB8270770.1"/>
    </source>
</evidence>
<gene>
    <name evidence="1" type="ORF">BDV30DRAFT_160733</name>
</gene>
<accession>A0A5N6IXX7</accession>
<name>A0A5N6IXX7_9EURO</name>
<keyword evidence="2" id="KW-1185">Reference proteome</keyword>
<sequence>MMDRSTLCQPGFAPLCERLLCTATKDHQTQLLNAECTVSDSLTMPLTHTLAHTFHFLPNDPCRTMAFKSCDCVKVIEVTITALRSEYPVWHCTVHCMLFVLVPGNTSIMKSSPRKLWTENPRDQHKYTVISCVQHVLPLPIVPPVSVLKLRCIFH</sequence>
<dbReference type="Proteomes" id="UP000326289">
    <property type="component" value="Unassembled WGS sequence"/>
</dbReference>